<dbReference type="Pfam" id="PF01063">
    <property type="entry name" value="Aminotran_4"/>
    <property type="match status" value="1"/>
</dbReference>
<dbReference type="AlphaFoldDB" id="A0A6B2GX74"/>
<dbReference type="GO" id="GO:0046394">
    <property type="term" value="P:carboxylic acid biosynthetic process"/>
    <property type="evidence" value="ECO:0007669"/>
    <property type="project" value="UniProtKB-ARBA"/>
</dbReference>
<sequence>MLLYNGDFIPESELKLPLTNRAFQFNDGFFETVIVANGKLRFWDDYVARMQAAANVLKLELPQTIVSGDLDEQLLQLAETNNAANYGRLKMKLWRRGCGLYTPETNQADWLATIVPVTPAPTTPLQIGICETITTNFSPFSFFKGPNALLYVMAGIEKKEKGFDDMLLLNRQNQVSELISSNIFWLKEEVLFTPAIETGCVKGIVRQNILRWANKADIKTKEVYFDAASLLKTDAIFSCNVTGIRSIASINGKAVSIDEGFVTKLRAELGFLSQ</sequence>
<dbReference type="PROSITE" id="PS00770">
    <property type="entry name" value="AA_TRANSFER_CLASS_4"/>
    <property type="match status" value="1"/>
</dbReference>
<keyword evidence="7" id="KW-1185">Reference proteome</keyword>
<keyword evidence="6" id="KW-0808">Transferase</keyword>
<evidence type="ECO:0000256" key="3">
    <source>
        <dbReference type="ARBA" id="ARBA00022898"/>
    </source>
</evidence>
<organism evidence="6 7">
    <name type="scientific">Pontibacter fetidus</name>
    <dbReference type="NCBI Taxonomy" id="2700082"/>
    <lineage>
        <taxon>Bacteria</taxon>
        <taxon>Pseudomonadati</taxon>
        <taxon>Bacteroidota</taxon>
        <taxon>Cytophagia</taxon>
        <taxon>Cytophagales</taxon>
        <taxon>Hymenobacteraceae</taxon>
        <taxon>Pontibacter</taxon>
    </lineage>
</organism>
<evidence type="ECO:0000256" key="4">
    <source>
        <dbReference type="RuleBase" id="RU004106"/>
    </source>
</evidence>
<dbReference type="PANTHER" id="PTHR42743:SF13">
    <property type="entry name" value="P-LOOP CONTAINING NUCLEOSIDE TRIPHOSPHATE HYDROLASE PROTEIN"/>
    <property type="match status" value="1"/>
</dbReference>
<accession>A0A6B2GX74</accession>
<reference evidence="6 7" key="1">
    <citation type="submission" date="2020-01" db="EMBL/GenBank/DDBJ databases">
        <authorList>
            <person name="Kim M.K."/>
        </authorList>
    </citation>
    <scope>NUCLEOTIDE SEQUENCE [LARGE SCALE GENOMIC DNA]</scope>
    <source>
        <strain evidence="6 7">BT213</strain>
    </source>
</reference>
<evidence type="ECO:0000313" key="7">
    <source>
        <dbReference type="Proteomes" id="UP000478546"/>
    </source>
</evidence>
<dbReference type="Proteomes" id="UP000478546">
    <property type="component" value="Unassembled WGS sequence"/>
</dbReference>
<gene>
    <name evidence="6" type="ORF">GWO68_00880</name>
</gene>
<proteinExistence type="inferred from homology"/>
<keyword evidence="6" id="KW-0032">Aminotransferase</keyword>
<name>A0A6B2GX74_9BACT</name>
<dbReference type="InterPro" id="IPR043131">
    <property type="entry name" value="BCAT-like_N"/>
</dbReference>
<evidence type="ECO:0000256" key="1">
    <source>
        <dbReference type="ARBA" id="ARBA00001933"/>
    </source>
</evidence>
<evidence type="ECO:0000313" key="6">
    <source>
        <dbReference type="EMBL" id="NDK54458.1"/>
    </source>
</evidence>
<keyword evidence="3 5" id="KW-0663">Pyridoxal phosphate</keyword>
<dbReference type="EMBL" id="JAAEAA010000001">
    <property type="protein sequence ID" value="NDK54458.1"/>
    <property type="molecule type" value="Genomic_DNA"/>
</dbReference>
<dbReference type="SUPFAM" id="SSF56752">
    <property type="entry name" value="D-aminoacid aminotransferase-like PLP-dependent enzymes"/>
    <property type="match status" value="1"/>
</dbReference>
<dbReference type="InterPro" id="IPR050571">
    <property type="entry name" value="Class-IV_PLP-Dep_Aminotrnsfr"/>
</dbReference>
<protein>
    <submittedName>
        <fullName evidence="6">Aminotransferase class IV</fullName>
    </submittedName>
</protein>
<evidence type="ECO:0000256" key="2">
    <source>
        <dbReference type="ARBA" id="ARBA00009320"/>
    </source>
</evidence>
<dbReference type="InterPro" id="IPR018300">
    <property type="entry name" value="Aminotrans_IV_CS"/>
</dbReference>
<evidence type="ECO:0000256" key="5">
    <source>
        <dbReference type="RuleBase" id="RU004516"/>
    </source>
</evidence>
<dbReference type="InterPro" id="IPR043132">
    <property type="entry name" value="BCAT-like_C"/>
</dbReference>
<comment type="caution">
    <text evidence="6">The sequence shown here is derived from an EMBL/GenBank/DDBJ whole genome shotgun (WGS) entry which is preliminary data.</text>
</comment>
<dbReference type="GO" id="GO:0008483">
    <property type="term" value="F:transaminase activity"/>
    <property type="evidence" value="ECO:0007669"/>
    <property type="project" value="UniProtKB-KW"/>
</dbReference>
<comment type="similarity">
    <text evidence="2 4">Belongs to the class-IV pyridoxal-phosphate-dependent aminotransferase family.</text>
</comment>
<dbReference type="Gene3D" id="3.20.10.10">
    <property type="entry name" value="D-amino Acid Aminotransferase, subunit A, domain 2"/>
    <property type="match status" value="1"/>
</dbReference>
<dbReference type="InterPro" id="IPR036038">
    <property type="entry name" value="Aminotransferase-like"/>
</dbReference>
<dbReference type="PANTHER" id="PTHR42743">
    <property type="entry name" value="AMINO-ACID AMINOTRANSFERASE"/>
    <property type="match status" value="1"/>
</dbReference>
<dbReference type="Gene3D" id="3.30.470.10">
    <property type="match status" value="1"/>
</dbReference>
<dbReference type="RefSeq" id="WP_162344506.1">
    <property type="nucleotide sequence ID" value="NZ_JAAEAA010000001.1"/>
</dbReference>
<dbReference type="InterPro" id="IPR001544">
    <property type="entry name" value="Aminotrans_IV"/>
</dbReference>
<comment type="cofactor">
    <cofactor evidence="1 5">
        <name>pyridoxal 5'-phosphate</name>
        <dbReference type="ChEBI" id="CHEBI:597326"/>
    </cofactor>
</comment>